<gene>
    <name evidence="4" type="ORF">JEM65_11605</name>
</gene>
<evidence type="ECO:0000256" key="2">
    <source>
        <dbReference type="PROSITE-ProRule" id="PRU00335"/>
    </source>
</evidence>
<dbReference type="InterPro" id="IPR001647">
    <property type="entry name" value="HTH_TetR"/>
</dbReference>
<dbReference type="Proteomes" id="UP000662373">
    <property type="component" value="Unassembled WGS sequence"/>
</dbReference>
<dbReference type="Pfam" id="PF00440">
    <property type="entry name" value="TetR_N"/>
    <property type="match status" value="1"/>
</dbReference>
<comment type="caution">
    <text evidence="4">The sequence shown here is derived from an EMBL/GenBank/DDBJ whole genome shotgun (WGS) entry which is preliminary data.</text>
</comment>
<dbReference type="EMBL" id="JAEHJZ010000028">
    <property type="protein sequence ID" value="MBJ7881289.1"/>
    <property type="molecule type" value="Genomic_DNA"/>
</dbReference>
<proteinExistence type="predicted"/>
<name>A0A934KPW1_9FLAO</name>
<dbReference type="GO" id="GO:0003677">
    <property type="term" value="F:DNA binding"/>
    <property type="evidence" value="ECO:0007669"/>
    <property type="project" value="UniProtKB-UniRule"/>
</dbReference>
<accession>A0A934KPW1</accession>
<dbReference type="RefSeq" id="WP_199599625.1">
    <property type="nucleotide sequence ID" value="NZ_JAEHJZ010000028.1"/>
</dbReference>
<feature type="domain" description="HTH tetR-type" evidence="3">
    <location>
        <begin position="21"/>
        <end position="81"/>
    </location>
</feature>
<dbReference type="SUPFAM" id="SSF46689">
    <property type="entry name" value="Homeodomain-like"/>
    <property type="match status" value="1"/>
</dbReference>
<dbReference type="AlphaFoldDB" id="A0A934KPW1"/>
<dbReference type="InterPro" id="IPR009057">
    <property type="entry name" value="Homeodomain-like_sf"/>
</dbReference>
<dbReference type="PROSITE" id="PS50977">
    <property type="entry name" value="HTH_TETR_2"/>
    <property type="match status" value="1"/>
</dbReference>
<feature type="DNA-binding region" description="H-T-H motif" evidence="2">
    <location>
        <begin position="44"/>
        <end position="63"/>
    </location>
</feature>
<evidence type="ECO:0000259" key="3">
    <source>
        <dbReference type="PROSITE" id="PS50977"/>
    </source>
</evidence>
<sequence length="224" mass="26021">MSVEIKISLNDGIYLKDPQDSPLGRNILKHSILLIDKVGFEAFNFKKLALEMGSTEASVYRYFENKHALLLYLVAWYWGWVSYLIKINTMNIDNPQKKLEIIIHSFVSASVDNPSTEYIDENKLHNIIIAEGTKAYRTKEVDRENGKGFFKNYQQLITTVADVILEINPKFEYPYALASSLFEMSNDHLYFAKHLPKLTDIKEEQNKYSGVEHMLYYFSNKLLS</sequence>
<protein>
    <submittedName>
        <fullName evidence="4">TetR/AcrR family transcriptional regulator</fullName>
    </submittedName>
</protein>
<evidence type="ECO:0000313" key="5">
    <source>
        <dbReference type="Proteomes" id="UP000662373"/>
    </source>
</evidence>
<dbReference type="Gene3D" id="1.10.357.10">
    <property type="entry name" value="Tetracycline Repressor, domain 2"/>
    <property type="match status" value="1"/>
</dbReference>
<reference evidence="4 5" key="1">
    <citation type="submission" date="2020-09" db="EMBL/GenBank/DDBJ databases">
        <title>Draft genome of Gelidibacter salicanalis PAMC21136.</title>
        <authorList>
            <person name="Park H."/>
        </authorList>
    </citation>
    <scope>NUCLEOTIDE SEQUENCE [LARGE SCALE GENOMIC DNA]</scope>
    <source>
        <strain evidence="4 5">PAMC21136</strain>
    </source>
</reference>
<keyword evidence="5" id="KW-1185">Reference proteome</keyword>
<evidence type="ECO:0000313" key="4">
    <source>
        <dbReference type="EMBL" id="MBJ7881289.1"/>
    </source>
</evidence>
<keyword evidence="1 2" id="KW-0238">DNA-binding</keyword>
<evidence type="ECO:0000256" key="1">
    <source>
        <dbReference type="ARBA" id="ARBA00023125"/>
    </source>
</evidence>
<organism evidence="4 5">
    <name type="scientific">Gelidibacter salicanalis</name>
    <dbReference type="NCBI Taxonomy" id="291193"/>
    <lineage>
        <taxon>Bacteria</taxon>
        <taxon>Pseudomonadati</taxon>
        <taxon>Bacteroidota</taxon>
        <taxon>Flavobacteriia</taxon>
        <taxon>Flavobacteriales</taxon>
        <taxon>Flavobacteriaceae</taxon>
        <taxon>Gelidibacter</taxon>
    </lineage>
</organism>